<dbReference type="PANTHER" id="PTHR30538:SF1">
    <property type="entry name" value="L-LYSINE 2,3-AMINOMUTASE"/>
    <property type="match status" value="1"/>
</dbReference>
<keyword evidence="2" id="KW-0413">Isomerase</keyword>
<keyword evidence="1" id="KW-0408">Iron</keyword>
<dbReference type="AlphaFoldDB" id="A0A0S2I1W9"/>
<dbReference type="KEGG" id="blq:L21SP5_02659"/>
<keyword evidence="1" id="KW-0479">Metal-binding</keyword>
<evidence type="ECO:0000313" key="2">
    <source>
        <dbReference type="EMBL" id="ALO16282.1"/>
    </source>
</evidence>
<keyword evidence="1" id="KW-0004">4Fe-4S</keyword>
<keyword evidence="1" id="KW-0411">Iron-sulfur</keyword>
<dbReference type="RefSeq" id="WP_057953668.1">
    <property type="nucleotide sequence ID" value="NZ_CP013118.1"/>
</dbReference>
<dbReference type="Proteomes" id="UP000064893">
    <property type="component" value="Chromosome"/>
</dbReference>
<organism evidence="2 3">
    <name type="scientific">Salinivirga cyanobacteriivorans</name>
    <dbReference type="NCBI Taxonomy" id="1307839"/>
    <lineage>
        <taxon>Bacteria</taxon>
        <taxon>Pseudomonadati</taxon>
        <taxon>Bacteroidota</taxon>
        <taxon>Bacteroidia</taxon>
        <taxon>Bacteroidales</taxon>
        <taxon>Salinivirgaceae</taxon>
        <taxon>Salinivirga</taxon>
    </lineage>
</organism>
<evidence type="ECO:0000256" key="1">
    <source>
        <dbReference type="ARBA" id="ARBA00022485"/>
    </source>
</evidence>
<dbReference type="OrthoDB" id="9768064at2"/>
<reference evidence="2 3" key="1">
    <citation type="submission" date="2015-11" db="EMBL/GenBank/DDBJ databases">
        <title>Description and complete genome sequence of a novel strain predominating in hypersaline microbial mats and representing a new family of the Bacteriodetes phylum.</title>
        <authorList>
            <person name="Spring S."/>
            <person name="Bunk B."/>
            <person name="Sproer C."/>
            <person name="Klenk H.-P."/>
        </authorList>
    </citation>
    <scope>NUCLEOTIDE SEQUENCE [LARGE SCALE GENOMIC DNA]</scope>
    <source>
        <strain evidence="2 3">L21-Spi-D4</strain>
    </source>
</reference>
<sequence>MDRDLNKVAIRPKAQRVFHTLLEENPRLKDILKNAESADQAREAMEAWAKELINKSKPASDFLFKDIDKRVAFEKLNWQDKAAIRLYDYIQHTGRRIQDPSLFLAEESVLDPFGIMWEAFKTGRGGAMYYFYLDMLYLFRQLNGTLKEEKPTLDKVRNWMDRHPSGLEDDILKEHNKNRDRILSVFLRKMESGEINDPKYNYDQSKSFEENLQNARDVWWNDRVFHLKFAARTPELIDELLDHSLNKETLSIMQDAKDAGIPFFVNPYYLSLISVDHTEHVGADLPIRDYIFYSRQLVDEFGEIQAWEKEDIVEPGKPNAAGWILPSQHNVHRRYPEVAILIPDTVGRACAGLCSSCQRMYDFQSGHLNFNLDKLQPNEKWSDKLKRLMQYFEEDSQLRDILITGGDALMSSDRSLKHILDEVYQMALRKRKANEQRPEGDKYAEMVRIRLGTRLPIYLPQRITPELIEILSEFKQKAAKIGFKQFVIQTHFESAMEVTPVVKQGVERLISAGWTVTNQQVFTTAASRRGHTAKLRKVLNDIGVLTYYTFSVKGFMENSHNFATNERAMQEQQEEKLLGKIPEEEYDTIRSFPVNAENMISQIEKLRNKLNIPFLATDRNVLNLPGVGKSLTYRVIGVTRFGKRVLEFDHDHTRTHSPIIEKMGKFYIVESKPIGQYLEELEEMGEDINEYLSVYGYSIGETEHRMPIYEYPEYDFEMTGKMTNLEIG</sequence>
<name>A0A0S2I1W9_9BACT</name>
<dbReference type="InterPro" id="IPR003739">
    <property type="entry name" value="Lys_aminomutase/Glu_NH3_mut"/>
</dbReference>
<dbReference type="Gene3D" id="3.20.20.70">
    <property type="entry name" value="Aldolase class I"/>
    <property type="match status" value="1"/>
</dbReference>
<evidence type="ECO:0000313" key="3">
    <source>
        <dbReference type="Proteomes" id="UP000064893"/>
    </source>
</evidence>
<keyword evidence="3" id="KW-1185">Reference proteome</keyword>
<dbReference type="EC" id="5.4.3.2" evidence="2"/>
<proteinExistence type="predicted"/>
<protein>
    <submittedName>
        <fullName evidence="2">L-lysine 2,3-aminomutase</fullName>
        <ecNumber evidence="2">5.4.3.2</ecNumber>
    </submittedName>
</protein>
<dbReference type="STRING" id="1307839.L21SP5_02659"/>
<dbReference type="InterPro" id="IPR013785">
    <property type="entry name" value="Aldolase_TIM"/>
</dbReference>
<gene>
    <name evidence="2" type="primary">kamA</name>
    <name evidence="2" type="ORF">L21SP5_02659</name>
</gene>
<dbReference type="EMBL" id="CP013118">
    <property type="protein sequence ID" value="ALO16282.1"/>
    <property type="molecule type" value="Genomic_DNA"/>
</dbReference>
<dbReference type="GO" id="GO:0051539">
    <property type="term" value="F:4 iron, 4 sulfur cluster binding"/>
    <property type="evidence" value="ECO:0007669"/>
    <property type="project" value="UniProtKB-KW"/>
</dbReference>
<dbReference type="PANTHER" id="PTHR30538">
    <property type="entry name" value="LYSINE 2,3-AMINOMUTASE-RELATED"/>
    <property type="match status" value="1"/>
</dbReference>
<accession>A0A0S2I1W9</accession>
<dbReference type="PATRIC" id="fig|1307839.3.peg.2791"/>
<dbReference type="GO" id="GO:0050066">
    <property type="term" value="F:L-lysine 2,3-aminomutase activity"/>
    <property type="evidence" value="ECO:0007669"/>
    <property type="project" value="UniProtKB-EC"/>
</dbReference>